<dbReference type="Proteomes" id="UP000029578">
    <property type="component" value="Unassembled WGS sequence"/>
</dbReference>
<dbReference type="RefSeq" id="WP_036866719.1">
    <property type="nucleotide sequence ID" value="NZ_JRNS01000530.1"/>
</dbReference>
<gene>
    <name evidence="1" type="ORF">HMPREF0661_11885</name>
</gene>
<accession>A0A096A903</accession>
<name>A0A096A903_9BACT</name>
<proteinExistence type="predicted"/>
<dbReference type="EMBL" id="JRNS01000530">
    <property type="protein sequence ID" value="KGF43588.1"/>
    <property type="molecule type" value="Genomic_DNA"/>
</dbReference>
<evidence type="ECO:0008006" key="3">
    <source>
        <dbReference type="Google" id="ProtNLM"/>
    </source>
</evidence>
<protein>
    <recommendedName>
        <fullName evidence="3">Methyltransferase</fullName>
    </recommendedName>
</protein>
<organism evidence="1 2">
    <name type="scientific">Prevotella melaninogenica DNF00666</name>
    <dbReference type="NCBI Taxonomy" id="1401073"/>
    <lineage>
        <taxon>Bacteria</taxon>
        <taxon>Pseudomonadati</taxon>
        <taxon>Bacteroidota</taxon>
        <taxon>Bacteroidia</taxon>
        <taxon>Bacteroidales</taxon>
        <taxon>Prevotellaceae</taxon>
        <taxon>Prevotella</taxon>
    </lineage>
</organism>
<sequence>MVYFIKRFIVWLRRVRYSRGFGVQSPWAYRFIRYVVNEHYPYYKYGHLAEQVYGIDKTTRKLCKFYFRLANYQQGHTFVDCFPTSSCYKIYVDAGCQKANYHRITEATSEEELIRLFSNIGEYSMLRVPLVANYRTVVDKALDHLPSSSVLIIENIKRDKETQKYWSELISDSRTGVSFDLYYCGVLFLNNDMVKQSYIVNF</sequence>
<evidence type="ECO:0000313" key="2">
    <source>
        <dbReference type="Proteomes" id="UP000029578"/>
    </source>
</evidence>
<reference evidence="1 2" key="1">
    <citation type="submission" date="2014-07" db="EMBL/GenBank/DDBJ databases">
        <authorList>
            <person name="McCorrison J."/>
            <person name="Sanka R."/>
            <person name="Torralba M."/>
            <person name="Gillis M."/>
            <person name="Haft D.H."/>
            <person name="Methe B."/>
            <person name="Sutton G."/>
            <person name="Nelson K.E."/>
        </authorList>
    </citation>
    <scope>NUCLEOTIDE SEQUENCE [LARGE SCALE GENOMIC DNA]</scope>
    <source>
        <strain evidence="1 2">DNF00666</strain>
    </source>
</reference>
<comment type="caution">
    <text evidence="1">The sequence shown here is derived from an EMBL/GenBank/DDBJ whole genome shotgun (WGS) entry which is preliminary data.</text>
</comment>
<dbReference type="AlphaFoldDB" id="A0A096A903"/>
<evidence type="ECO:0000313" key="1">
    <source>
        <dbReference type="EMBL" id="KGF43588.1"/>
    </source>
</evidence>